<dbReference type="EMBL" id="CAUOFW020003336">
    <property type="protein sequence ID" value="CAK9159318.1"/>
    <property type="molecule type" value="Genomic_DNA"/>
</dbReference>
<dbReference type="Proteomes" id="UP001642360">
    <property type="component" value="Unassembled WGS sequence"/>
</dbReference>
<evidence type="ECO:0000313" key="3">
    <source>
        <dbReference type="Proteomes" id="UP001642360"/>
    </source>
</evidence>
<reference evidence="2 3" key="1">
    <citation type="submission" date="2024-02" db="EMBL/GenBank/DDBJ databases">
        <authorList>
            <person name="Vignale AGUSTIN F."/>
            <person name="Sosa J E."/>
            <person name="Modenutti C."/>
        </authorList>
    </citation>
    <scope>NUCLEOTIDE SEQUENCE [LARGE SCALE GENOMIC DNA]</scope>
</reference>
<name>A0ABC8SQ32_9AQUA</name>
<sequence>MLYRVGTSAYYRGAFDAVLVYDMTKHQMARWLKELKGHADKNIYIMSKKSLSAIGGADHAETTSLKGTKILAPGQESDSGGRKAGCCLP</sequence>
<evidence type="ECO:0000256" key="1">
    <source>
        <dbReference type="SAM" id="MobiDB-lite"/>
    </source>
</evidence>
<gene>
    <name evidence="2" type="ORF">ILEXP_LOCUS28016</name>
</gene>
<proteinExistence type="predicted"/>
<dbReference type="AlphaFoldDB" id="A0ABC8SQ32"/>
<feature type="region of interest" description="Disordered" evidence="1">
    <location>
        <begin position="65"/>
        <end position="89"/>
    </location>
</feature>
<comment type="caution">
    <text evidence="2">The sequence shown here is derived from an EMBL/GenBank/DDBJ whole genome shotgun (WGS) entry which is preliminary data.</text>
</comment>
<protein>
    <submittedName>
        <fullName evidence="2">Uncharacterized protein</fullName>
    </submittedName>
</protein>
<dbReference type="SUPFAM" id="SSF52540">
    <property type="entry name" value="P-loop containing nucleoside triphosphate hydrolases"/>
    <property type="match status" value="1"/>
</dbReference>
<evidence type="ECO:0000313" key="2">
    <source>
        <dbReference type="EMBL" id="CAK9159318.1"/>
    </source>
</evidence>
<organism evidence="2 3">
    <name type="scientific">Ilex paraguariensis</name>
    <name type="common">yerba mate</name>
    <dbReference type="NCBI Taxonomy" id="185542"/>
    <lineage>
        <taxon>Eukaryota</taxon>
        <taxon>Viridiplantae</taxon>
        <taxon>Streptophyta</taxon>
        <taxon>Embryophyta</taxon>
        <taxon>Tracheophyta</taxon>
        <taxon>Spermatophyta</taxon>
        <taxon>Magnoliopsida</taxon>
        <taxon>eudicotyledons</taxon>
        <taxon>Gunneridae</taxon>
        <taxon>Pentapetalae</taxon>
        <taxon>asterids</taxon>
        <taxon>campanulids</taxon>
        <taxon>Aquifoliales</taxon>
        <taxon>Aquifoliaceae</taxon>
        <taxon>Ilex</taxon>
    </lineage>
</organism>
<keyword evidence="3" id="KW-1185">Reference proteome</keyword>
<accession>A0ABC8SQ32</accession>
<dbReference type="InterPro" id="IPR027417">
    <property type="entry name" value="P-loop_NTPase"/>
</dbReference>